<evidence type="ECO:0000313" key="4">
    <source>
        <dbReference type="Proteomes" id="UP000886885"/>
    </source>
</evidence>
<dbReference type="EMBL" id="JAAWWB010000034">
    <property type="protein sequence ID" value="KAG6741649.1"/>
    <property type="molecule type" value="Genomic_DNA"/>
</dbReference>
<name>A0A8X8C3L6_POPTO</name>
<proteinExistence type="predicted"/>
<feature type="domain" description="EF-hand" evidence="2">
    <location>
        <begin position="60"/>
        <end position="95"/>
    </location>
</feature>
<feature type="signal peptide" evidence="1">
    <location>
        <begin position="1"/>
        <end position="16"/>
    </location>
</feature>
<evidence type="ECO:0000256" key="1">
    <source>
        <dbReference type="SAM" id="SignalP"/>
    </source>
</evidence>
<dbReference type="PROSITE" id="PS50222">
    <property type="entry name" value="EF_HAND_2"/>
    <property type="match status" value="1"/>
</dbReference>
<dbReference type="AlphaFoldDB" id="A0A8X8C3L6"/>
<dbReference type="InterPro" id="IPR002048">
    <property type="entry name" value="EF_hand_dom"/>
</dbReference>
<keyword evidence="4" id="KW-1185">Reference proteome</keyword>
<accession>A0A8X8C3L6</accession>
<reference evidence="3" key="1">
    <citation type="journal article" date="2020" name="bioRxiv">
        <title>Hybrid origin of Populus tomentosa Carr. identified through genome sequencing and phylogenomic analysis.</title>
        <authorList>
            <person name="An X."/>
            <person name="Gao K."/>
            <person name="Chen Z."/>
            <person name="Li J."/>
            <person name="Yang X."/>
            <person name="Yang X."/>
            <person name="Zhou J."/>
            <person name="Guo T."/>
            <person name="Zhao T."/>
            <person name="Huang S."/>
            <person name="Miao D."/>
            <person name="Khan W.U."/>
            <person name="Rao P."/>
            <person name="Ye M."/>
            <person name="Lei B."/>
            <person name="Liao W."/>
            <person name="Wang J."/>
            <person name="Ji L."/>
            <person name="Li Y."/>
            <person name="Guo B."/>
            <person name="Mustafa N.S."/>
            <person name="Li S."/>
            <person name="Yun Q."/>
            <person name="Keller S.R."/>
            <person name="Mao J."/>
            <person name="Zhang R."/>
            <person name="Strauss S.H."/>
        </authorList>
    </citation>
    <scope>NUCLEOTIDE SEQUENCE</scope>
    <source>
        <strain evidence="3">GM15</strain>
        <tissue evidence="3">Leaf</tissue>
    </source>
</reference>
<dbReference type="Proteomes" id="UP000886885">
    <property type="component" value="Chromosome 17D"/>
</dbReference>
<protein>
    <recommendedName>
        <fullName evidence="2">EF-hand domain-containing protein</fullName>
    </recommendedName>
</protein>
<comment type="caution">
    <text evidence="3">The sequence shown here is derived from an EMBL/GenBank/DDBJ whole genome shotgun (WGS) entry which is preliminary data.</text>
</comment>
<organism evidence="3 4">
    <name type="scientific">Populus tomentosa</name>
    <name type="common">Chinese white poplar</name>
    <dbReference type="NCBI Taxonomy" id="118781"/>
    <lineage>
        <taxon>Eukaryota</taxon>
        <taxon>Viridiplantae</taxon>
        <taxon>Streptophyta</taxon>
        <taxon>Embryophyta</taxon>
        <taxon>Tracheophyta</taxon>
        <taxon>Spermatophyta</taxon>
        <taxon>Magnoliopsida</taxon>
        <taxon>eudicotyledons</taxon>
        <taxon>Gunneridae</taxon>
        <taxon>Pentapetalae</taxon>
        <taxon>rosids</taxon>
        <taxon>fabids</taxon>
        <taxon>Malpighiales</taxon>
        <taxon>Salicaceae</taxon>
        <taxon>Saliceae</taxon>
        <taxon>Populus</taxon>
    </lineage>
</organism>
<keyword evidence="1" id="KW-0732">Signal</keyword>
<dbReference type="PROSITE" id="PS00018">
    <property type="entry name" value="EF_HAND_1"/>
    <property type="match status" value="1"/>
</dbReference>
<evidence type="ECO:0000259" key="2">
    <source>
        <dbReference type="PROSITE" id="PS50222"/>
    </source>
</evidence>
<dbReference type="GO" id="GO:0005509">
    <property type="term" value="F:calcium ion binding"/>
    <property type="evidence" value="ECO:0007669"/>
    <property type="project" value="InterPro"/>
</dbReference>
<evidence type="ECO:0000313" key="3">
    <source>
        <dbReference type="EMBL" id="KAG6741649.1"/>
    </source>
</evidence>
<dbReference type="OrthoDB" id="5973539at2759"/>
<dbReference type="InterPro" id="IPR018247">
    <property type="entry name" value="EF_Hand_1_Ca_BS"/>
</dbReference>
<sequence>MFISFFILICFQSFFSLDLNSILLQDSDSDFEVFELFDPAATGKVGRISLSCSVEDPMETEKIFARCILAIVDYNEDGKLSFSEFSDLIKAFGNQVADNKF</sequence>
<gene>
    <name evidence="3" type="ORF">POTOM_054926</name>
</gene>
<feature type="chain" id="PRO_5036456234" description="EF-hand domain-containing protein" evidence="1">
    <location>
        <begin position="17"/>
        <end position="101"/>
    </location>
</feature>